<dbReference type="EMBL" id="KZ678134">
    <property type="protein sequence ID" value="PSN68261.1"/>
    <property type="molecule type" value="Genomic_DNA"/>
</dbReference>
<evidence type="ECO:0000256" key="1">
    <source>
        <dbReference type="SAM" id="MobiDB-lite"/>
    </source>
</evidence>
<dbReference type="Proteomes" id="UP000240883">
    <property type="component" value="Unassembled WGS sequence"/>
</dbReference>
<evidence type="ECO:0000313" key="3">
    <source>
        <dbReference type="Proteomes" id="UP000240883"/>
    </source>
</evidence>
<feature type="region of interest" description="Disordered" evidence="1">
    <location>
        <begin position="1"/>
        <end position="45"/>
    </location>
</feature>
<feature type="compositionally biased region" description="Basic and acidic residues" evidence="1">
    <location>
        <begin position="1"/>
        <end position="25"/>
    </location>
</feature>
<dbReference type="Pfam" id="PF07173">
    <property type="entry name" value="GRDP-like"/>
    <property type="match status" value="1"/>
</dbReference>
<dbReference type="OrthoDB" id="2684236at2759"/>
<keyword evidence="3" id="KW-1185">Reference proteome</keyword>
<organism evidence="2 3">
    <name type="scientific">Corynespora cassiicola Philippines</name>
    <dbReference type="NCBI Taxonomy" id="1448308"/>
    <lineage>
        <taxon>Eukaryota</taxon>
        <taxon>Fungi</taxon>
        <taxon>Dikarya</taxon>
        <taxon>Ascomycota</taxon>
        <taxon>Pezizomycotina</taxon>
        <taxon>Dothideomycetes</taxon>
        <taxon>Pleosporomycetidae</taxon>
        <taxon>Pleosporales</taxon>
        <taxon>Corynesporascaceae</taxon>
        <taxon>Corynespora</taxon>
    </lineage>
</organism>
<proteinExistence type="predicted"/>
<dbReference type="PANTHER" id="PTHR34365">
    <property type="entry name" value="ENOLASE (DUF1399)"/>
    <property type="match status" value="1"/>
</dbReference>
<protein>
    <recommendedName>
        <fullName evidence="4">Glycine-rich domain-containing protein</fullName>
    </recommendedName>
</protein>
<gene>
    <name evidence="2" type="ORF">BS50DRAFT_523409</name>
</gene>
<dbReference type="PANTHER" id="PTHR34365:SF7">
    <property type="entry name" value="GLYCINE-RICH DOMAIN-CONTAINING PROTEIN 1"/>
    <property type="match status" value="1"/>
</dbReference>
<evidence type="ECO:0000313" key="2">
    <source>
        <dbReference type="EMBL" id="PSN68261.1"/>
    </source>
</evidence>
<evidence type="ECO:0008006" key="4">
    <source>
        <dbReference type="Google" id="ProtNLM"/>
    </source>
</evidence>
<name>A0A2T2NS49_CORCC</name>
<reference evidence="2 3" key="1">
    <citation type="journal article" date="2018" name="Front. Microbiol.">
        <title>Genome-Wide Analysis of Corynespora cassiicola Leaf Fall Disease Putative Effectors.</title>
        <authorList>
            <person name="Lopez D."/>
            <person name="Ribeiro S."/>
            <person name="Label P."/>
            <person name="Fumanal B."/>
            <person name="Venisse J.S."/>
            <person name="Kohler A."/>
            <person name="de Oliveira R.R."/>
            <person name="Labutti K."/>
            <person name="Lipzen A."/>
            <person name="Lail K."/>
            <person name="Bauer D."/>
            <person name="Ohm R.A."/>
            <person name="Barry K.W."/>
            <person name="Spatafora J."/>
            <person name="Grigoriev I.V."/>
            <person name="Martin F.M."/>
            <person name="Pujade-Renaud V."/>
        </authorList>
    </citation>
    <scope>NUCLEOTIDE SEQUENCE [LARGE SCALE GENOMIC DNA]</scope>
    <source>
        <strain evidence="2 3">Philippines</strain>
    </source>
</reference>
<accession>A0A2T2NS49</accession>
<dbReference type="STRING" id="1448308.A0A2T2NS49"/>
<dbReference type="InterPro" id="IPR009836">
    <property type="entry name" value="GRDP-like"/>
</dbReference>
<dbReference type="AlphaFoldDB" id="A0A2T2NS49"/>
<sequence length="774" mass="87991">MSKYQRTLEDRAKNNVRRDSLRVIEDEYGDPPPYSSRLPSTEAPPANGIPAQHHIPEIRGFKNTDFEPSQLELPTATECITHLKLLHAFAKLRKDVGSREDVFSIGRLLQEQSHTKSIDSVLPLQTNELSTELSERVRDKRWMVFVNRAVDRFEKWWFAQRSGAFMMAPIRMDDFDSIDGLRKPVNLLTHETFPNDFSLPPLDILMVWHTYMLNPRSYLEDCLRLSRSSQWRSSFPWEEIYHRIDDDFDLQRPENDQFEEKFGFPYNSIEDPSLKTIRCPNCSLDIEIPWMRLSTNGPESLLDYLSNDTGFASHSFSEECTSCKSVITHEKLRVAKFIYDASELCSQQRPLPGTILNGAGMPQMTGDKKRIGTHDPFFPNRLILNLKEFKPDTLRREIDTLTISVLKSRLEKIISDPLHVQVINSEQYAPQKLAKESKIALRKMLSHYWDNSSPFALDLVSAVMRQASFVQKMQKIDWLHSPSVMTTVQRLVVKYHRFVRIIAENPKKVAVPTLDVDLAWHTHQLTPATYYKYTVAETKKFLNHDDKIPEGDLHVSFQWTSQAYEKKYGQVYSECACWYCECTREPLRSSFLNKINPMRSSVDLVTVCDKGFPKDPTLGVHVSNHNAFKMEGEAYRLRNGHWEQWAQVRRRELEELDLHYAKVCKRYQKKNKPSETPKREDDAYVYSAYGYPMYFPIYMPYYADPSSGDQHSTTHSSGGGGCAAGTCTASASMGSCSGGEGTPSCSASCGGHGDVDAGCGSCGGGGGGCGGCGG</sequence>